<evidence type="ECO:0000313" key="2">
    <source>
        <dbReference type="EMBL" id="EAA19278.1"/>
    </source>
</evidence>
<dbReference type="AlphaFoldDB" id="Q7R9B4"/>
<keyword evidence="3" id="KW-1185">Reference proteome</keyword>
<name>Q7R9B4_PLAYO</name>
<feature type="transmembrane region" description="Helical" evidence="1">
    <location>
        <begin position="37"/>
        <end position="55"/>
    </location>
</feature>
<dbReference type="PaxDb" id="73239-Q7R9B4"/>
<feature type="non-terminal residue" evidence="2">
    <location>
        <position position="88"/>
    </location>
</feature>
<dbReference type="InParanoid" id="Q7R9B4"/>
<comment type="caution">
    <text evidence="2">The sequence shown here is derived from an EMBL/GenBank/DDBJ whole genome shotgun (WGS) entry which is preliminary data.</text>
</comment>
<dbReference type="EMBL" id="AABL01002446">
    <property type="protein sequence ID" value="EAA19278.1"/>
    <property type="molecule type" value="Genomic_DNA"/>
</dbReference>
<dbReference type="Proteomes" id="UP000008553">
    <property type="component" value="Unassembled WGS sequence"/>
</dbReference>
<evidence type="ECO:0000256" key="1">
    <source>
        <dbReference type="SAM" id="Phobius"/>
    </source>
</evidence>
<keyword evidence="1" id="KW-0812">Transmembrane</keyword>
<protein>
    <submittedName>
        <fullName evidence="2">Uncharacterized protein</fullName>
    </submittedName>
</protein>
<reference evidence="2 3" key="1">
    <citation type="journal article" date="2002" name="Nature">
        <title>Genome sequence and comparative analysis of the model rodent malaria parasite Plasmodium yoelii yoelii.</title>
        <authorList>
            <person name="Carlton J.M."/>
            <person name="Angiuoli S.V."/>
            <person name="Suh B.B."/>
            <person name="Kooij T.W."/>
            <person name="Pertea M."/>
            <person name="Silva J.C."/>
            <person name="Ermolaeva M.D."/>
            <person name="Allen J.E."/>
            <person name="Selengut J.D."/>
            <person name="Koo H.L."/>
            <person name="Peterson J.D."/>
            <person name="Pop M."/>
            <person name="Kosack D.S."/>
            <person name="Shumway M.F."/>
            <person name="Bidwell S.L."/>
            <person name="Shallom S.J."/>
            <person name="van Aken S.E."/>
            <person name="Riedmuller S.B."/>
            <person name="Feldblyum T.V."/>
            <person name="Cho J.K."/>
            <person name="Quackenbush J."/>
            <person name="Sedegah M."/>
            <person name="Shoaibi A."/>
            <person name="Cummings L.M."/>
            <person name="Florens L."/>
            <person name="Yates J.R."/>
            <person name="Raine J.D."/>
            <person name="Sinden R.E."/>
            <person name="Harris M.A."/>
            <person name="Cunningham D.A."/>
            <person name="Preiser P.R."/>
            <person name="Bergman L.W."/>
            <person name="Vaidya A.B."/>
            <person name="van Lin L.H."/>
            <person name="Janse C.J."/>
            <person name="Waters A.P."/>
            <person name="Smith H.O."/>
            <person name="White O.R."/>
            <person name="Salzberg S.L."/>
            <person name="Venter J.C."/>
            <person name="Fraser C.M."/>
            <person name="Hoffman S.L."/>
            <person name="Gardner M.J."/>
            <person name="Carucci D.J."/>
        </authorList>
    </citation>
    <scope>NUCLEOTIDE SEQUENCE [LARGE SCALE GENOMIC DNA]</scope>
    <source>
        <strain evidence="2 3">17XNL</strain>
    </source>
</reference>
<proteinExistence type="predicted"/>
<evidence type="ECO:0000313" key="3">
    <source>
        <dbReference type="Proteomes" id="UP000008553"/>
    </source>
</evidence>
<sequence>MPIKKNSCIIIPSTMLKYFFIHLYFDKIENDIAIYSLYNMHAYAFYLLTILLNIIKKKIQHNSTKKKKNALLPKCKIKMFIFTCQILL</sequence>
<accession>Q7R9B4</accession>
<feature type="transmembrane region" description="Helical" evidence="1">
    <location>
        <begin position="7"/>
        <end position="25"/>
    </location>
</feature>
<keyword evidence="1" id="KW-1133">Transmembrane helix</keyword>
<organism evidence="2 3">
    <name type="scientific">Plasmodium yoelii yoelii</name>
    <dbReference type="NCBI Taxonomy" id="73239"/>
    <lineage>
        <taxon>Eukaryota</taxon>
        <taxon>Sar</taxon>
        <taxon>Alveolata</taxon>
        <taxon>Apicomplexa</taxon>
        <taxon>Aconoidasida</taxon>
        <taxon>Haemosporida</taxon>
        <taxon>Plasmodiidae</taxon>
        <taxon>Plasmodium</taxon>
        <taxon>Plasmodium (Vinckeia)</taxon>
    </lineage>
</organism>
<gene>
    <name evidence="2" type="ORF">PY06949</name>
</gene>
<keyword evidence="1" id="KW-0472">Membrane</keyword>